<proteinExistence type="predicted"/>
<keyword evidence="2" id="KW-1185">Reference proteome</keyword>
<sequence length="109" mass="12255">MQVCNQLKRAIKEAEVLVVAEAAKAIWVESPSRDAVEKVERKATEEGLGLLDTVRTKCKEGLVMKRWVQVVLECLESSSRAQGVETLASLLDMRDELRRLAIHQEARIP</sequence>
<dbReference type="WBParaSite" id="NBR_0001652601-mRNA-1">
    <property type="protein sequence ID" value="NBR_0001652601-mRNA-1"/>
    <property type="gene ID" value="NBR_0001652601"/>
</dbReference>
<reference evidence="3" key="1">
    <citation type="submission" date="2017-02" db="UniProtKB">
        <authorList>
            <consortium name="WormBaseParasite"/>
        </authorList>
    </citation>
    <scope>IDENTIFICATION</scope>
</reference>
<evidence type="ECO:0000313" key="2">
    <source>
        <dbReference type="Proteomes" id="UP000271162"/>
    </source>
</evidence>
<gene>
    <name evidence="1" type="ORF">NBR_LOCUS16527</name>
</gene>
<evidence type="ECO:0000313" key="3">
    <source>
        <dbReference type="WBParaSite" id="NBR_0001652601-mRNA-1"/>
    </source>
</evidence>
<accession>A0A0N4YI11</accession>
<evidence type="ECO:0000313" key="1">
    <source>
        <dbReference type="EMBL" id="VDL80122.1"/>
    </source>
</evidence>
<reference evidence="1 2" key="2">
    <citation type="submission" date="2018-11" db="EMBL/GenBank/DDBJ databases">
        <authorList>
            <consortium name="Pathogen Informatics"/>
        </authorList>
    </citation>
    <scope>NUCLEOTIDE SEQUENCE [LARGE SCALE GENOMIC DNA]</scope>
</reference>
<name>A0A0N4YI11_NIPBR</name>
<organism evidence="3">
    <name type="scientific">Nippostrongylus brasiliensis</name>
    <name type="common">Rat hookworm</name>
    <dbReference type="NCBI Taxonomy" id="27835"/>
    <lineage>
        <taxon>Eukaryota</taxon>
        <taxon>Metazoa</taxon>
        <taxon>Ecdysozoa</taxon>
        <taxon>Nematoda</taxon>
        <taxon>Chromadorea</taxon>
        <taxon>Rhabditida</taxon>
        <taxon>Rhabditina</taxon>
        <taxon>Rhabditomorpha</taxon>
        <taxon>Strongyloidea</taxon>
        <taxon>Heligmosomidae</taxon>
        <taxon>Nippostrongylus</taxon>
    </lineage>
</organism>
<dbReference type="EMBL" id="UYSL01022246">
    <property type="protein sequence ID" value="VDL80122.1"/>
    <property type="molecule type" value="Genomic_DNA"/>
</dbReference>
<dbReference type="Proteomes" id="UP000271162">
    <property type="component" value="Unassembled WGS sequence"/>
</dbReference>
<dbReference type="STRING" id="27835.A0A0N4YI11"/>
<protein>
    <submittedName>
        <fullName evidence="3">VHS domain-containing protein</fullName>
    </submittedName>
</protein>
<dbReference type="AlphaFoldDB" id="A0A0N4YI11"/>